<reference evidence="2" key="1">
    <citation type="submission" date="2020-02" db="EMBL/GenBank/DDBJ databases">
        <authorList>
            <person name="Meier V. D."/>
        </authorList>
    </citation>
    <scope>NUCLEOTIDE SEQUENCE</scope>
    <source>
        <strain evidence="2">AVDCRST_MAG68</strain>
    </source>
</reference>
<feature type="transmembrane region" description="Helical" evidence="1">
    <location>
        <begin position="26"/>
        <end position="50"/>
    </location>
</feature>
<evidence type="ECO:0000313" key="2">
    <source>
        <dbReference type="EMBL" id="CAA9344080.1"/>
    </source>
</evidence>
<protein>
    <submittedName>
        <fullName evidence="2">Uncharacterized protein</fullName>
    </submittedName>
</protein>
<sequence>MMHDLHRAAFLAQWPHIRTMGFHKFAIAYGLRGFALPLGLGVWAITWVVVPVLLVPESPPDLSFLSTRSFWLATLSSLVLWPTAGWLLAKWEWTRNERRFGMTQP</sequence>
<keyword evidence="1" id="KW-1133">Transmembrane helix</keyword>
<proteinExistence type="predicted"/>
<dbReference type="AlphaFoldDB" id="A0A6J4LWV0"/>
<keyword evidence="1" id="KW-0472">Membrane</keyword>
<evidence type="ECO:0000256" key="1">
    <source>
        <dbReference type="SAM" id="Phobius"/>
    </source>
</evidence>
<gene>
    <name evidence="2" type="ORF">AVDCRST_MAG68-3202</name>
</gene>
<name>A0A6J4LWV0_9BACT</name>
<feature type="transmembrane region" description="Helical" evidence="1">
    <location>
        <begin position="70"/>
        <end position="89"/>
    </location>
</feature>
<keyword evidence="1" id="KW-0812">Transmembrane</keyword>
<organism evidence="2">
    <name type="scientific">uncultured Gemmatimonadota bacterium</name>
    <dbReference type="NCBI Taxonomy" id="203437"/>
    <lineage>
        <taxon>Bacteria</taxon>
        <taxon>Pseudomonadati</taxon>
        <taxon>Gemmatimonadota</taxon>
        <taxon>environmental samples</taxon>
    </lineage>
</organism>
<accession>A0A6J4LWV0</accession>
<dbReference type="EMBL" id="CADCTW010000152">
    <property type="protein sequence ID" value="CAA9344080.1"/>
    <property type="molecule type" value="Genomic_DNA"/>
</dbReference>